<feature type="domain" description="Transketolase N-terminal" evidence="1">
    <location>
        <begin position="22"/>
        <end position="260"/>
    </location>
</feature>
<dbReference type="InterPro" id="IPR005474">
    <property type="entry name" value="Transketolase_N"/>
</dbReference>
<dbReference type="Gene3D" id="3.40.50.970">
    <property type="match status" value="1"/>
</dbReference>
<dbReference type="CDD" id="cd02012">
    <property type="entry name" value="TPP_TK"/>
    <property type="match status" value="1"/>
</dbReference>
<dbReference type="Proteomes" id="UP000034050">
    <property type="component" value="Unassembled WGS sequence"/>
</dbReference>
<dbReference type="AlphaFoldDB" id="A0A0G1CPH8"/>
<proteinExistence type="predicted"/>
<evidence type="ECO:0000259" key="1">
    <source>
        <dbReference type="Pfam" id="PF00456"/>
    </source>
</evidence>
<dbReference type="PROSITE" id="PS51257">
    <property type="entry name" value="PROKAR_LIPOPROTEIN"/>
    <property type="match status" value="1"/>
</dbReference>
<accession>A0A0G1CPH8</accession>
<dbReference type="Pfam" id="PF00456">
    <property type="entry name" value="Transketolase_N"/>
    <property type="match status" value="1"/>
</dbReference>
<dbReference type="PANTHER" id="PTHR47514">
    <property type="entry name" value="TRANSKETOLASE N-TERMINAL SECTION-RELATED"/>
    <property type="match status" value="1"/>
</dbReference>
<dbReference type="SUPFAM" id="SSF52518">
    <property type="entry name" value="Thiamin diphosphate-binding fold (THDP-binding)"/>
    <property type="match status" value="1"/>
</dbReference>
<dbReference type="STRING" id="1618446.UV61_C0002G0190"/>
<reference evidence="2 3" key="1">
    <citation type="journal article" date="2015" name="Nature">
        <title>rRNA introns, odd ribosomes, and small enigmatic genomes across a large radiation of phyla.</title>
        <authorList>
            <person name="Brown C.T."/>
            <person name="Hug L.A."/>
            <person name="Thomas B.C."/>
            <person name="Sharon I."/>
            <person name="Castelle C.J."/>
            <person name="Singh A."/>
            <person name="Wilkins M.J."/>
            <person name="Williams K.H."/>
            <person name="Banfield J.F."/>
        </authorList>
    </citation>
    <scope>NUCLEOTIDE SEQUENCE [LARGE SCALE GENOMIC DNA]</scope>
</reference>
<gene>
    <name evidence="2" type="ORF">UV61_C0002G0190</name>
</gene>
<protein>
    <submittedName>
        <fullName evidence="2">Transketolase domain-containing protein</fullName>
    </submittedName>
</protein>
<dbReference type="InterPro" id="IPR029061">
    <property type="entry name" value="THDP-binding"/>
</dbReference>
<comment type="caution">
    <text evidence="2">The sequence shown here is derived from an EMBL/GenBank/DDBJ whole genome shotgun (WGS) entry which is preliminary data.</text>
</comment>
<dbReference type="PANTHER" id="PTHR47514:SF2">
    <property type="entry name" value="TRANSKETOLASE"/>
    <property type="match status" value="1"/>
</dbReference>
<evidence type="ECO:0000313" key="2">
    <source>
        <dbReference type="EMBL" id="KKS87469.1"/>
    </source>
</evidence>
<sequence length="271" mass="29770">MQTNLKKIAARVRRDILLMSFRAQSAHTGGALSCVELMVALYFKILRVFPHKPDAPKRDRLVFSKAHDAKALYAVLAARGFFDPKILEGYEMNGGLLPGHATRHCVPGVEVTAGSLGHGLPMAVGMAYAGRVDRKNYRVFAILSDGECDEGSTWEAALLAGQHKLDNLVAIVDYNKLQGCGYTKDVLDLEPFAKKWLSFNWEAKEIDGHNFTQILKTLSQLPFKSGKPSVVIAHTIKGLGGAAKHVNQVSSQYKPPTSDEIEIAIRELTKI</sequence>
<organism evidence="2 3">
    <name type="scientific">Candidatus Gottesmanbacteria bacterium GW2011_GWB1_43_11</name>
    <dbReference type="NCBI Taxonomy" id="1618446"/>
    <lineage>
        <taxon>Bacteria</taxon>
        <taxon>Candidatus Gottesmaniibacteriota</taxon>
    </lineage>
</organism>
<evidence type="ECO:0000313" key="3">
    <source>
        <dbReference type="Proteomes" id="UP000034050"/>
    </source>
</evidence>
<dbReference type="EMBL" id="LCFD01000002">
    <property type="protein sequence ID" value="KKS87469.1"/>
    <property type="molecule type" value="Genomic_DNA"/>
</dbReference>
<name>A0A0G1CPH8_9BACT</name>
<dbReference type="PATRIC" id="fig|1618446.3.peg.314"/>